<dbReference type="InterPro" id="IPR015223">
    <property type="entry name" value="MipZ"/>
</dbReference>
<reference evidence="1 2" key="1">
    <citation type="submission" date="2015-11" db="EMBL/GenBank/DDBJ databases">
        <title>Draft Genome Sequence of the Strain BR 10303 (Bradyrhizobium sp.) isolated from nodules of Centrolobium paraense.</title>
        <authorList>
            <person name="Zelli J.E."/>
            <person name="Simoes-Araujo J.L."/>
            <person name="Barauna A.C."/>
            <person name="Silva K."/>
        </authorList>
    </citation>
    <scope>NUCLEOTIDE SEQUENCE [LARGE SCALE GENOMIC DNA]</scope>
    <source>
        <strain evidence="1 2">BR 10303</strain>
    </source>
</reference>
<sequence>MALELAMEYGAFRTLRSSPHILVVSSGKGGSGKTTLAMHLAVGLLKAGQKVGTLDLDGDQGGLTHYVENRRIWANWRSIELGHPLHRKIPPSNGMDRTEAEQLDAFEQAAAALEQCDLVVVDTPPCDGYLVRLAHMLADTVVTPLQDSFLDLCALGPTDPVTHGIIGTGSHAAMVELARRARGRVDPGFFDWVVLANRTVGESVIKNSLAEAGLRIGFRIVSGCSEHVAYRQLFPLGLTVFDSSDEAGLESHFGRDGIDPQREWRVLMDALRLPINERGLRRAAAQTEWVRRKDLSLPTDELLDER</sequence>
<evidence type="ECO:0000313" key="1">
    <source>
        <dbReference type="EMBL" id="KWV57039.1"/>
    </source>
</evidence>
<accession>A0A109JXQ5</accession>
<organism evidence="1 2">
    <name type="scientific">Bradyrhizobium macuxiense</name>
    <dbReference type="NCBI Taxonomy" id="1755647"/>
    <lineage>
        <taxon>Bacteria</taxon>
        <taxon>Pseudomonadati</taxon>
        <taxon>Pseudomonadota</taxon>
        <taxon>Alphaproteobacteria</taxon>
        <taxon>Hyphomicrobiales</taxon>
        <taxon>Nitrobacteraceae</taxon>
        <taxon>Bradyrhizobium</taxon>
    </lineage>
</organism>
<dbReference type="AlphaFoldDB" id="A0A109JXQ5"/>
<dbReference type="PANTHER" id="PTHR13696:SF96">
    <property type="entry name" value="COBQ_COBB_MIND_PARA NUCLEOTIDE BINDING DOMAIN-CONTAINING PROTEIN"/>
    <property type="match status" value="1"/>
</dbReference>
<gene>
    <name evidence="1" type="ORF">AS156_03480</name>
</gene>
<comment type="caution">
    <text evidence="1">The sequence shown here is derived from an EMBL/GenBank/DDBJ whole genome shotgun (WGS) entry which is preliminary data.</text>
</comment>
<dbReference type="Pfam" id="PF09140">
    <property type="entry name" value="MipZ"/>
    <property type="match status" value="1"/>
</dbReference>
<dbReference type="InterPro" id="IPR050678">
    <property type="entry name" value="DNA_Partitioning_ATPase"/>
</dbReference>
<dbReference type="Gene3D" id="3.40.50.300">
    <property type="entry name" value="P-loop containing nucleotide triphosphate hydrolases"/>
    <property type="match status" value="1"/>
</dbReference>
<protein>
    <recommendedName>
        <fullName evidence="3">CobQ/CobB/MinD/ParA nucleotide binding domain-containing protein</fullName>
    </recommendedName>
</protein>
<proteinExistence type="predicted"/>
<dbReference type="EMBL" id="LNCU01000045">
    <property type="protein sequence ID" value="KWV57039.1"/>
    <property type="molecule type" value="Genomic_DNA"/>
</dbReference>
<dbReference type="CDD" id="cd02042">
    <property type="entry name" value="ParAB_family"/>
    <property type="match status" value="1"/>
</dbReference>
<evidence type="ECO:0000313" key="2">
    <source>
        <dbReference type="Proteomes" id="UP000057737"/>
    </source>
</evidence>
<dbReference type="InterPro" id="IPR027417">
    <property type="entry name" value="P-loop_NTPase"/>
</dbReference>
<keyword evidence="2" id="KW-1185">Reference proteome</keyword>
<dbReference type="PANTHER" id="PTHR13696">
    <property type="entry name" value="P-LOOP CONTAINING NUCLEOSIDE TRIPHOSPHATE HYDROLASE"/>
    <property type="match status" value="1"/>
</dbReference>
<dbReference type="SUPFAM" id="SSF52540">
    <property type="entry name" value="P-loop containing nucleoside triphosphate hydrolases"/>
    <property type="match status" value="1"/>
</dbReference>
<evidence type="ECO:0008006" key="3">
    <source>
        <dbReference type="Google" id="ProtNLM"/>
    </source>
</evidence>
<dbReference type="Proteomes" id="UP000057737">
    <property type="component" value="Unassembled WGS sequence"/>
</dbReference>
<name>A0A109JXQ5_9BRAD</name>